<dbReference type="SUPFAM" id="SSF53474">
    <property type="entry name" value="alpha/beta-Hydrolases"/>
    <property type="match status" value="1"/>
</dbReference>
<feature type="domain" description="Dienelactone hydrolase" evidence="2">
    <location>
        <begin position="35"/>
        <end position="256"/>
    </location>
</feature>
<feature type="chain" id="PRO_5012806582" evidence="1">
    <location>
        <begin position="19"/>
        <end position="260"/>
    </location>
</feature>
<feature type="signal peptide" evidence="1">
    <location>
        <begin position="1"/>
        <end position="18"/>
    </location>
</feature>
<dbReference type="Gene3D" id="3.40.50.1820">
    <property type="entry name" value="alpha/beta hydrolase"/>
    <property type="match status" value="1"/>
</dbReference>
<evidence type="ECO:0000259" key="2">
    <source>
        <dbReference type="Pfam" id="PF01738"/>
    </source>
</evidence>
<name>A0A250J9V1_9BACT</name>
<dbReference type="PANTHER" id="PTHR22946:SF4">
    <property type="entry name" value="ESTERASE FRSA"/>
    <property type="match status" value="1"/>
</dbReference>
<evidence type="ECO:0000313" key="3">
    <source>
        <dbReference type="EMBL" id="ATB40338.1"/>
    </source>
</evidence>
<keyword evidence="1" id="KW-0732">Signal</keyword>
<proteinExistence type="predicted"/>
<evidence type="ECO:0000256" key="1">
    <source>
        <dbReference type="SAM" id="SignalP"/>
    </source>
</evidence>
<dbReference type="AlphaFoldDB" id="A0A250J9V1"/>
<dbReference type="Proteomes" id="UP000217257">
    <property type="component" value="Chromosome"/>
</dbReference>
<dbReference type="RefSeq" id="WP_095988223.1">
    <property type="nucleotide sequence ID" value="NZ_CP022098.1"/>
</dbReference>
<dbReference type="Pfam" id="PF01738">
    <property type="entry name" value="DLH"/>
    <property type="match status" value="1"/>
</dbReference>
<accession>A0A250J9V1</accession>
<organism evidence="3 4">
    <name type="scientific">Cystobacter fuscus</name>
    <dbReference type="NCBI Taxonomy" id="43"/>
    <lineage>
        <taxon>Bacteria</taxon>
        <taxon>Pseudomonadati</taxon>
        <taxon>Myxococcota</taxon>
        <taxon>Myxococcia</taxon>
        <taxon>Myxococcales</taxon>
        <taxon>Cystobacterineae</taxon>
        <taxon>Archangiaceae</taxon>
        <taxon>Cystobacter</taxon>
    </lineage>
</organism>
<dbReference type="InterPro" id="IPR050261">
    <property type="entry name" value="FrsA_esterase"/>
</dbReference>
<evidence type="ECO:0000313" key="4">
    <source>
        <dbReference type="Proteomes" id="UP000217257"/>
    </source>
</evidence>
<dbReference type="InterPro" id="IPR029058">
    <property type="entry name" value="AB_hydrolase_fold"/>
</dbReference>
<dbReference type="GO" id="GO:0016787">
    <property type="term" value="F:hydrolase activity"/>
    <property type="evidence" value="ECO:0007669"/>
    <property type="project" value="UniProtKB-KW"/>
</dbReference>
<dbReference type="EMBL" id="CP022098">
    <property type="protein sequence ID" value="ATB40338.1"/>
    <property type="molecule type" value="Genomic_DNA"/>
</dbReference>
<protein>
    <submittedName>
        <fullName evidence="3">Dienelactone hydrolase</fullName>
    </submittedName>
</protein>
<dbReference type="InterPro" id="IPR002925">
    <property type="entry name" value="Dienelactn_hydro"/>
</dbReference>
<reference evidence="3 4" key="1">
    <citation type="submission" date="2017-06" db="EMBL/GenBank/DDBJ databases">
        <title>Sequencing and comparative analysis of myxobacterial genomes.</title>
        <authorList>
            <person name="Rupp O."/>
            <person name="Goesmann A."/>
            <person name="Sogaard-Andersen L."/>
        </authorList>
    </citation>
    <scope>NUCLEOTIDE SEQUENCE [LARGE SCALE GENOMIC DNA]</scope>
    <source>
        <strain evidence="3 4">DSM 52655</strain>
    </source>
</reference>
<dbReference type="PANTHER" id="PTHR22946">
    <property type="entry name" value="DIENELACTONE HYDROLASE DOMAIN-CONTAINING PROTEIN-RELATED"/>
    <property type="match status" value="1"/>
</dbReference>
<dbReference type="KEGG" id="cfus:CYFUS_005787"/>
<keyword evidence="3" id="KW-0378">Hydrolase</keyword>
<sequence length="260" mass="27622">MKRVLGVMVGLLALTATAKPVQKPVVYELEGTKFEGVLVYDDSVKTPRPGLVLVPNWLGINEPNVKQAVQVAGKQYIIFVTDLYGQGVRPKNTDEAAKAAGAVKGDRNLMRARVNKALDVLRTEGKAVKLDAKKLGAIGFCLGGTTVLELARSGAPVAGVVSFHGGLDAPLPAAEGTITAKVLALHGAEDPFVPPAEVKGFEEEMRKAKADWELVSYGGAVHSFTDLDANAPGQFQYDAKVARRAYLAMNNFFAEAFGGK</sequence>
<gene>
    <name evidence="3" type="ORF">CYFUS_005787</name>
</gene>